<proteinExistence type="predicted"/>
<comment type="caution">
    <text evidence="1">The sequence shown here is derived from an EMBL/GenBank/DDBJ whole genome shotgun (WGS) entry which is preliminary data.</text>
</comment>
<keyword evidence="2" id="KW-1185">Reference proteome</keyword>
<dbReference type="RefSeq" id="WP_161260031.1">
    <property type="nucleotide sequence ID" value="NZ_JAFBDC010000001.1"/>
</dbReference>
<name>A0A845LA74_HELGE</name>
<evidence type="ECO:0000313" key="1">
    <source>
        <dbReference type="EMBL" id="MZP41435.1"/>
    </source>
</evidence>
<accession>A0A845LA74</accession>
<organism evidence="1 2">
    <name type="scientific">Heliomicrobium gestii</name>
    <name type="common">Heliobacterium gestii</name>
    <dbReference type="NCBI Taxonomy" id="2699"/>
    <lineage>
        <taxon>Bacteria</taxon>
        <taxon>Bacillati</taxon>
        <taxon>Bacillota</taxon>
        <taxon>Clostridia</taxon>
        <taxon>Eubacteriales</taxon>
        <taxon>Heliobacteriaceae</taxon>
        <taxon>Heliomicrobium</taxon>
    </lineage>
</organism>
<dbReference type="AlphaFoldDB" id="A0A845LA74"/>
<gene>
    <name evidence="1" type="ORF">GTO89_00115</name>
</gene>
<dbReference type="Proteomes" id="UP000471031">
    <property type="component" value="Unassembled WGS sequence"/>
</dbReference>
<protein>
    <submittedName>
        <fullName evidence="1">Uncharacterized protein</fullName>
    </submittedName>
</protein>
<dbReference type="EMBL" id="WXEX01000001">
    <property type="protein sequence ID" value="MZP41435.1"/>
    <property type="molecule type" value="Genomic_DNA"/>
</dbReference>
<sequence length="154" mass="17361">MKRILLIFLTLTSCLSGCLYGVKTQEVVKEKDNQSINLDALLSRFMENHSDAKILARKNANVIDRDDKDELILALEDNESCANIAIVSEDYGNFIINPSPGDKSFRIDANDISIKGKSIYFHIVNDVKKREFRLDCDNQPESETISFAISDLNS</sequence>
<evidence type="ECO:0000313" key="2">
    <source>
        <dbReference type="Proteomes" id="UP000471031"/>
    </source>
</evidence>
<reference evidence="1 2" key="1">
    <citation type="submission" date="2020-01" db="EMBL/GenBank/DDBJ databases">
        <title>Whole genome sequence of Heliobacterium gestii DSM 11169.</title>
        <authorList>
            <person name="Kyndt J.A."/>
            <person name="Meyer T.E."/>
        </authorList>
    </citation>
    <scope>NUCLEOTIDE SEQUENCE [LARGE SCALE GENOMIC DNA]</scope>
    <source>
        <strain evidence="1 2">DSM 11169</strain>
    </source>
</reference>